<dbReference type="InterPro" id="IPR001584">
    <property type="entry name" value="Integrase_cat-core"/>
</dbReference>
<dbReference type="GO" id="GO:0015074">
    <property type="term" value="P:DNA integration"/>
    <property type="evidence" value="ECO:0007669"/>
    <property type="project" value="InterPro"/>
</dbReference>
<feature type="region of interest" description="Disordered" evidence="1">
    <location>
        <begin position="692"/>
        <end position="763"/>
    </location>
</feature>
<dbReference type="InterPro" id="IPR012337">
    <property type="entry name" value="RNaseH-like_sf"/>
</dbReference>
<evidence type="ECO:0000313" key="4">
    <source>
        <dbReference type="Proteomes" id="UP000298179"/>
    </source>
</evidence>
<evidence type="ECO:0000256" key="1">
    <source>
        <dbReference type="SAM" id="MobiDB-lite"/>
    </source>
</evidence>
<protein>
    <submittedName>
        <fullName evidence="3">Transposase</fullName>
    </submittedName>
</protein>
<evidence type="ECO:0000259" key="2">
    <source>
        <dbReference type="PROSITE" id="PS50994"/>
    </source>
</evidence>
<reference evidence="3 4" key="1">
    <citation type="submission" date="2019-03" db="EMBL/GenBank/DDBJ databases">
        <title>Jiella endophytica sp. nov., a novel endophytic bacterium isolated from root of Ficus microcarpa Linn. f.</title>
        <authorList>
            <person name="Tuo L."/>
        </authorList>
    </citation>
    <scope>NUCLEOTIDE SEQUENCE [LARGE SCALE GENOMIC DNA]</scope>
    <source>
        <strain evidence="3 4">CBS5Q-3</strain>
    </source>
</reference>
<dbReference type="RefSeq" id="WP_134763550.1">
    <property type="nucleotide sequence ID" value="NZ_SOZD01000006.1"/>
</dbReference>
<accession>A0A4Y8RCS8</accession>
<dbReference type="GO" id="GO:0003676">
    <property type="term" value="F:nucleic acid binding"/>
    <property type="evidence" value="ECO:0007669"/>
    <property type="project" value="InterPro"/>
</dbReference>
<keyword evidence="4" id="KW-1185">Reference proteome</keyword>
<dbReference type="AlphaFoldDB" id="A0A4Y8RCS8"/>
<dbReference type="SUPFAM" id="SSF53098">
    <property type="entry name" value="Ribonuclease H-like"/>
    <property type="match status" value="1"/>
</dbReference>
<dbReference type="EMBL" id="SOZD01000006">
    <property type="protein sequence ID" value="TFF19869.1"/>
    <property type="molecule type" value="Genomic_DNA"/>
</dbReference>
<dbReference type="Gene3D" id="3.30.420.10">
    <property type="entry name" value="Ribonuclease H-like superfamily/Ribonuclease H"/>
    <property type="match status" value="1"/>
</dbReference>
<dbReference type="InterPro" id="IPR036397">
    <property type="entry name" value="RNaseH_sf"/>
</dbReference>
<comment type="caution">
    <text evidence="3">The sequence shown here is derived from an EMBL/GenBank/DDBJ whole genome shotgun (WGS) entry which is preliminary data.</text>
</comment>
<dbReference type="Proteomes" id="UP000298179">
    <property type="component" value="Unassembled WGS sequence"/>
</dbReference>
<feature type="domain" description="Integrase catalytic" evidence="2">
    <location>
        <begin position="277"/>
        <end position="494"/>
    </location>
</feature>
<dbReference type="PROSITE" id="PS50994">
    <property type="entry name" value="INTEGRASE"/>
    <property type="match status" value="1"/>
</dbReference>
<sequence length="763" mass="85352">MNIHFRGAEPIIFRLNAHDRIHIGDDLYRHQATTEDHQVLAPLGQLRNPREISHAEFEQGLFAGTIVVDAGYFTLSQQNARRLGATSLFDLEPADRAVLLHRRRWVEAFVLLCEAKRASRSDAGIARGIKIIQEERLALGEDEAETGVGLPSPSVYQLRKWSLAFLRDQDIMALRDGRCRSGRHGRTLNDLVEDVIAQFVPTFASDTRPNCPMIHLTICQEIDRLVAERRMTIPPEKPSLRTIQRRVEKLPVLDVLFGRHGRAMAMRRMSPVLGGVEASAPFERIEMDECRVNLMSLMVQSRRWMTLTEEQRKEIARIRLWATVAIDCRTRCIAGVHVHAEPPSHRSALTCLHHVLVDKTPAARATGAASHWRICGKPEAVFTDKGAAFISGEFRAALDDMGVTHLKPPAGTPQLRPRIERFFGTTASSLMGYFTGRTFAHVVDRGDYEAEDLASLTAAEFEGALVRWICDVYHNEAHSGLRGRTPMSVWRTETRHHRIRTPPEATLQRVIFGVPFQRILQKTGIRYMNGYYHARPLARMLADHSREAGQEERTVEIRVNPYALSAIAVRTPEGWVTAQRTGYGPAPATPSQPYDPKTAGETFVDVMEHIRNYDRPDALEEAALARDRAARLAAHADLEALAEEARLRSGVGDPCPSPKDLERARKQIEEHFDRWEARLRSSGADIVPEEARAVSANLEGPDPEGRARRAAKRRQSAMSGRIAPRTAAVPVDPPAPAALPAREQTEEPPIPSVARRSAADLDD</sequence>
<evidence type="ECO:0000313" key="3">
    <source>
        <dbReference type="EMBL" id="TFF19869.1"/>
    </source>
</evidence>
<organism evidence="3 4">
    <name type="scientific">Jiella endophytica</name>
    <dbReference type="NCBI Taxonomy" id="2558362"/>
    <lineage>
        <taxon>Bacteria</taxon>
        <taxon>Pseudomonadati</taxon>
        <taxon>Pseudomonadota</taxon>
        <taxon>Alphaproteobacteria</taxon>
        <taxon>Hyphomicrobiales</taxon>
        <taxon>Aurantimonadaceae</taxon>
        <taxon>Jiella</taxon>
    </lineage>
</organism>
<name>A0A4Y8RCS8_9HYPH</name>
<gene>
    <name evidence="3" type="ORF">E3C22_19590</name>
</gene>
<dbReference type="OrthoDB" id="5287589at2"/>
<proteinExistence type="predicted"/>